<feature type="region of interest" description="Disordered" evidence="1">
    <location>
        <begin position="1"/>
        <end position="79"/>
    </location>
</feature>
<reference evidence="2" key="1">
    <citation type="submission" date="2014-11" db="EMBL/GenBank/DDBJ databases">
        <authorList>
            <person name="Otto D Thomas"/>
            <person name="Naeem Raeece"/>
        </authorList>
    </citation>
    <scope>NUCLEOTIDE SEQUENCE</scope>
</reference>
<evidence type="ECO:0000256" key="1">
    <source>
        <dbReference type="SAM" id="MobiDB-lite"/>
    </source>
</evidence>
<proteinExistence type="predicted"/>
<feature type="region of interest" description="Disordered" evidence="1">
    <location>
        <begin position="94"/>
        <end position="121"/>
    </location>
</feature>
<protein>
    <submittedName>
        <fullName evidence="2">Uncharacterized protein</fullName>
    </submittedName>
</protein>
<feature type="compositionally biased region" description="Acidic residues" evidence="1">
    <location>
        <begin position="1"/>
        <end position="14"/>
    </location>
</feature>
<name>A0A0G4HUB1_9ALVE</name>
<dbReference type="EMBL" id="CDMZ01003905">
    <property type="protein sequence ID" value="CEM48008.1"/>
    <property type="molecule type" value="Genomic_DNA"/>
</dbReference>
<sequence>MNGEEEGPEDVAEAGDEREGDTGDGEMKDKDEAAEEQSKEPEDSAETGAGRGGPSEVAAGGDVEMDSGASAVRRCGTARLRGVPRRSTKLLGPSLEYSLEGEEKDSEKVRVTEEPGKGKGLRATDTIEKDETVAVVIGVPVVVEKADHPLRGMSDHLKAKLQKVFPHGAYVWVGRSGEDKGDLVFFVHYDSPDKRFRDLSTYANVASGKEKGNVYI</sequence>
<dbReference type="AlphaFoldDB" id="A0A0G4HUB1"/>
<accession>A0A0G4HUB1</accession>
<dbReference type="VEuPathDB" id="CryptoDB:Cvel_1376"/>
<gene>
    <name evidence="2" type="ORF">Cvel_1376</name>
</gene>
<evidence type="ECO:0000313" key="2">
    <source>
        <dbReference type="EMBL" id="CEM48008.1"/>
    </source>
</evidence>
<organism evidence="2">
    <name type="scientific">Chromera velia CCMP2878</name>
    <dbReference type="NCBI Taxonomy" id="1169474"/>
    <lineage>
        <taxon>Eukaryota</taxon>
        <taxon>Sar</taxon>
        <taxon>Alveolata</taxon>
        <taxon>Colpodellida</taxon>
        <taxon>Chromeraceae</taxon>
        <taxon>Chromera</taxon>
    </lineage>
</organism>
<feature type="compositionally biased region" description="Basic and acidic residues" evidence="1">
    <location>
        <begin position="105"/>
        <end position="117"/>
    </location>
</feature>
<feature type="compositionally biased region" description="Basic and acidic residues" evidence="1">
    <location>
        <begin position="15"/>
        <end position="42"/>
    </location>
</feature>